<dbReference type="Proteomes" id="UP001499993">
    <property type="component" value="Unassembled WGS sequence"/>
</dbReference>
<evidence type="ECO:0000313" key="3">
    <source>
        <dbReference type="Proteomes" id="UP001499993"/>
    </source>
</evidence>
<sequence length="62" mass="6600">MLRRHRTPVYNPTNRAADGGFATPGRIGPRRDLPPTPCLPGARTPGRAARTPVGTTAARPRA</sequence>
<reference evidence="3" key="1">
    <citation type="journal article" date="2019" name="Int. J. Syst. Evol. Microbiol.">
        <title>The Global Catalogue of Microorganisms (GCM) 10K type strain sequencing project: providing services to taxonomists for standard genome sequencing and annotation.</title>
        <authorList>
            <consortium name="The Broad Institute Genomics Platform"/>
            <consortium name="The Broad Institute Genome Sequencing Center for Infectious Disease"/>
            <person name="Wu L."/>
            <person name="Ma J."/>
        </authorList>
    </citation>
    <scope>NUCLEOTIDE SEQUENCE [LARGE SCALE GENOMIC DNA]</scope>
    <source>
        <strain evidence="3">JCM 18123</strain>
    </source>
</reference>
<feature type="region of interest" description="Disordered" evidence="1">
    <location>
        <begin position="1"/>
        <end position="62"/>
    </location>
</feature>
<comment type="caution">
    <text evidence="2">The sequence shown here is derived from an EMBL/GenBank/DDBJ whole genome shotgun (WGS) entry which is preliminary data.</text>
</comment>
<gene>
    <name evidence="2" type="ORF">GCM10023224_06400</name>
</gene>
<protein>
    <submittedName>
        <fullName evidence="2">Uncharacterized protein</fullName>
    </submittedName>
</protein>
<keyword evidence="3" id="KW-1185">Reference proteome</keyword>
<dbReference type="EMBL" id="BAABIK010000002">
    <property type="protein sequence ID" value="GAA4929584.1"/>
    <property type="molecule type" value="Genomic_DNA"/>
</dbReference>
<evidence type="ECO:0000256" key="1">
    <source>
        <dbReference type="SAM" id="MobiDB-lite"/>
    </source>
</evidence>
<organism evidence="2 3">
    <name type="scientific">Streptomonospora halophila</name>
    <dbReference type="NCBI Taxonomy" id="427369"/>
    <lineage>
        <taxon>Bacteria</taxon>
        <taxon>Bacillati</taxon>
        <taxon>Actinomycetota</taxon>
        <taxon>Actinomycetes</taxon>
        <taxon>Streptosporangiales</taxon>
        <taxon>Nocardiopsidaceae</taxon>
        <taxon>Streptomonospora</taxon>
    </lineage>
</organism>
<evidence type="ECO:0000313" key="2">
    <source>
        <dbReference type="EMBL" id="GAA4929584.1"/>
    </source>
</evidence>
<name>A0ABP9G5M6_9ACTN</name>
<proteinExistence type="predicted"/>
<accession>A0ABP9G5M6</accession>